<evidence type="ECO:0000313" key="11">
    <source>
        <dbReference type="Proteomes" id="UP000515292"/>
    </source>
</evidence>
<keyword evidence="6 7" id="KW-0472">Membrane</keyword>
<reference evidence="10 11" key="1">
    <citation type="submission" date="2020-07" db="EMBL/GenBank/DDBJ databases">
        <title>Complete genome sequence for Sandaracinobacter sp. M6.</title>
        <authorList>
            <person name="Tang Y."/>
            <person name="Liu Q."/>
            <person name="Guo Z."/>
            <person name="Lei P."/>
            <person name="Huang B."/>
        </authorList>
    </citation>
    <scope>NUCLEOTIDE SEQUENCE [LARGE SCALE GENOMIC DNA]</scope>
    <source>
        <strain evidence="10 11">M6</strain>
    </source>
</reference>
<protein>
    <submittedName>
        <fullName evidence="10">FtsX-like permease family protein</fullName>
    </submittedName>
</protein>
<dbReference type="InterPro" id="IPR003838">
    <property type="entry name" value="ABC3_permease_C"/>
</dbReference>
<dbReference type="Pfam" id="PF12704">
    <property type="entry name" value="MacB_PCD"/>
    <property type="match status" value="1"/>
</dbReference>
<name>A0A7G5IKI7_9SPHN</name>
<evidence type="ECO:0000256" key="4">
    <source>
        <dbReference type="ARBA" id="ARBA00022692"/>
    </source>
</evidence>
<proteinExistence type="predicted"/>
<dbReference type="KEGG" id="sand:H3309_05245"/>
<keyword evidence="11" id="KW-1185">Reference proteome</keyword>
<evidence type="ECO:0000259" key="8">
    <source>
        <dbReference type="Pfam" id="PF02687"/>
    </source>
</evidence>
<keyword evidence="5 7" id="KW-1133">Transmembrane helix</keyword>
<feature type="transmembrane region" description="Helical" evidence="7">
    <location>
        <begin position="257"/>
        <end position="280"/>
    </location>
</feature>
<evidence type="ECO:0000256" key="1">
    <source>
        <dbReference type="ARBA" id="ARBA00004651"/>
    </source>
</evidence>
<sequence length="378" mass="40463">MPWIALRMLTGDRVKYFGLIFGIAFSTLLIAQQATLFTNLMLRAAAGVFDVSTADIWVMDAKAVNTEGTLALPATDLFRVRGVPGVAWAVPHLREGGSVRTPEGRLERVSVIGVDDATLTGLPSRMVEGVREGLFEPGAILVDPIGFKKIFPGEGPKVGRELELNDRRAVVKGIVDGAPTFTAGVLFYTRYSQALDFVPGTRNRMTFVLAKAKAGEDAAAVARRIEAVTGLKARTRNEWAWDNILYVATSTGIPINFGITVLLGLIVGIAIVGLTFSLFIRDNIKQFGALKAIGVTNGAIRGMVLTQALWIAAIGFGIGAGLTALFISGSSNSDAFKGFYLPWEIMAGTGVVVFIMVILTGFVAIRGVLKLEPAEVFR</sequence>
<dbReference type="RefSeq" id="WP_182297702.1">
    <property type="nucleotide sequence ID" value="NZ_CP059851.1"/>
</dbReference>
<keyword evidence="4 7" id="KW-0812">Transmembrane</keyword>
<dbReference type="GO" id="GO:0005886">
    <property type="term" value="C:plasma membrane"/>
    <property type="evidence" value="ECO:0007669"/>
    <property type="project" value="UniProtKB-SubCell"/>
</dbReference>
<keyword evidence="3" id="KW-1003">Cell membrane</keyword>
<evidence type="ECO:0000256" key="3">
    <source>
        <dbReference type="ARBA" id="ARBA00022475"/>
    </source>
</evidence>
<accession>A0A7G5IKI7</accession>
<evidence type="ECO:0000313" key="10">
    <source>
        <dbReference type="EMBL" id="QMW23879.1"/>
    </source>
</evidence>
<evidence type="ECO:0000256" key="7">
    <source>
        <dbReference type="SAM" id="Phobius"/>
    </source>
</evidence>
<dbReference type="PANTHER" id="PTHR43738">
    <property type="entry name" value="ABC TRANSPORTER, MEMBRANE PROTEIN"/>
    <property type="match status" value="1"/>
</dbReference>
<feature type="transmembrane region" description="Helical" evidence="7">
    <location>
        <begin position="308"/>
        <end position="327"/>
    </location>
</feature>
<dbReference type="AlphaFoldDB" id="A0A7G5IKI7"/>
<feature type="domain" description="MacB-like periplasmic core" evidence="9">
    <location>
        <begin position="18"/>
        <end position="227"/>
    </location>
</feature>
<dbReference type="InterPro" id="IPR025857">
    <property type="entry name" value="MacB_PCD"/>
</dbReference>
<dbReference type="EMBL" id="CP059851">
    <property type="protein sequence ID" value="QMW23879.1"/>
    <property type="molecule type" value="Genomic_DNA"/>
</dbReference>
<comment type="subcellular location">
    <subcellularLocation>
        <location evidence="1">Cell membrane</location>
        <topology evidence="1">Multi-pass membrane protein</topology>
    </subcellularLocation>
</comment>
<dbReference type="PANTHER" id="PTHR43738:SF1">
    <property type="entry name" value="HEMIN TRANSPORT SYSTEM PERMEASE PROTEIN HRTB-RELATED"/>
    <property type="match status" value="1"/>
</dbReference>
<evidence type="ECO:0000256" key="2">
    <source>
        <dbReference type="ARBA" id="ARBA00022448"/>
    </source>
</evidence>
<evidence type="ECO:0000256" key="6">
    <source>
        <dbReference type="ARBA" id="ARBA00023136"/>
    </source>
</evidence>
<dbReference type="Proteomes" id="UP000515292">
    <property type="component" value="Chromosome"/>
</dbReference>
<dbReference type="InterPro" id="IPR051125">
    <property type="entry name" value="ABC-4/HrtB_transporter"/>
</dbReference>
<evidence type="ECO:0000259" key="9">
    <source>
        <dbReference type="Pfam" id="PF12704"/>
    </source>
</evidence>
<keyword evidence="2" id="KW-0813">Transport</keyword>
<organism evidence="10 11">
    <name type="scientific">Sandaracinobacteroides saxicola</name>
    <dbReference type="NCBI Taxonomy" id="2759707"/>
    <lineage>
        <taxon>Bacteria</taxon>
        <taxon>Pseudomonadati</taxon>
        <taxon>Pseudomonadota</taxon>
        <taxon>Alphaproteobacteria</taxon>
        <taxon>Sphingomonadales</taxon>
        <taxon>Sphingosinicellaceae</taxon>
        <taxon>Sandaracinobacteroides</taxon>
    </lineage>
</organism>
<feature type="domain" description="ABC3 transporter permease C-terminal" evidence="8">
    <location>
        <begin position="260"/>
        <end position="373"/>
    </location>
</feature>
<dbReference type="Pfam" id="PF02687">
    <property type="entry name" value="FtsX"/>
    <property type="match status" value="1"/>
</dbReference>
<feature type="transmembrane region" description="Helical" evidence="7">
    <location>
        <begin position="347"/>
        <end position="369"/>
    </location>
</feature>
<evidence type="ECO:0000256" key="5">
    <source>
        <dbReference type="ARBA" id="ARBA00022989"/>
    </source>
</evidence>
<gene>
    <name evidence="10" type="ORF">H3309_05245</name>
</gene>